<organism evidence="13 14">
    <name type="scientific">Ficus carica</name>
    <name type="common">Common fig</name>
    <dbReference type="NCBI Taxonomy" id="3494"/>
    <lineage>
        <taxon>Eukaryota</taxon>
        <taxon>Viridiplantae</taxon>
        <taxon>Streptophyta</taxon>
        <taxon>Embryophyta</taxon>
        <taxon>Tracheophyta</taxon>
        <taxon>Spermatophyta</taxon>
        <taxon>Magnoliopsida</taxon>
        <taxon>eudicotyledons</taxon>
        <taxon>Gunneridae</taxon>
        <taxon>Pentapetalae</taxon>
        <taxon>rosids</taxon>
        <taxon>fabids</taxon>
        <taxon>Rosales</taxon>
        <taxon>Moraceae</taxon>
        <taxon>Ficeae</taxon>
        <taxon>Ficus</taxon>
    </lineage>
</organism>
<comment type="pathway">
    <text evidence="1 11">Protein modification; peptidyl-diphthamide biosynthesis.</text>
</comment>
<comment type="function">
    <text evidence="11">Catalyzes the first step of diphthamide biosynthesis, a post-translational modification of histidine which occurs in elongation factor 2.</text>
</comment>
<evidence type="ECO:0000256" key="10">
    <source>
        <dbReference type="ARBA" id="ARBA00048403"/>
    </source>
</evidence>
<dbReference type="GO" id="GO:0051539">
    <property type="term" value="F:4 iron, 4 sulfur cluster binding"/>
    <property type="evidence" value="ECO:0007669"/>
    <property type="project" value="UniProtKB-UniRule"/>
</dbReference>
<dbReference type="InterPro" id="IPR016435">
    <property type="entry name" value="DPH1/DPH2"/>
</dbReference>
<evidence type="ECO:0000256" key="5">
    <source>
        <dbReference type="ARBA" id="ARBA00022679"/>
    </source>
</evidence>
<dbReference type="InterPro" id="IPR035435">
    <property type="entry name" value="DPH1/DPH2_euk_archaea"/>
</dbReference>
<feature type="compositionally biased region" description="Basic residues" evidence="12">
    <location>
        <begin position="452"/>
        <end position="464"/>
    </location>
</feature>
<dbReference type="GO" id="GO:0017183">
    <property type="term" value="P:protein histidyl modification to diphthamide"/>
    <property type="evidence" value="ECO:0007669"/>
    <property type="project" value="UniProtKB-UniRule"/>
</dbReference>
<dbReference type="InterPro" id="IPR042265">
    <property type="entry name" value="DPH1/DPH2_3"/>
</dbReference>
<comment type="caution">
    <text evidence="13">The sequence shown here is derived from an EMBL/GenBank/DDBJ whole genome shotgun (WGS) entry which is preliminary data.</text>
</comment>
<dbReference type="EC" id="2.5.1.108" evidence="3 11"/>
<dbReference type="GO" id="GO:0046872">
    <property type="term" value="F:metal ion binding"/>
    <property type="evidence" value="ECO:0007669"/>
    <property type="project" value="UniProtKB-KW"/>
</dbReference>
<keyword evidence="7" id="KW-0479">Metal-binding</keyword>
<dbReference type="Gene3D" id="3.40.50.11840">
    <property type="entry name" value="Diphthamide synthesis DPH1/DPH2 domain 1"/>
    <property type="match status" value="1"/>
</dbReference>
<evidence type="ECO:0000256" key="6">
    <source>
        <dbReference type="ARBA" id="ARBA00022691"/>
    </source>
</evidence>
<evidence type="ECO:0000313" key="13">
    <source>
        <dbReference type="EMBL" id="GMN54915.1"/>
    </source>
</evidence>
<keyword evidence="9" id="KW-0411">Iron-sulfur</keyword>
<dbReference type="SFLD" id="SFLDS00032">
    <property type="entry name" value="Radical_SAM_3-amino-3-carboxyp"/>
    <property type="match status" value="1"/>
</dbReference>
<dbReference type="Proteomes" id="UP001187192">
    <property type="component" value="Unassembled WGS sequence"/>
</dbReference>
<proteinExistence type="inferred from homology"/>
<evidence type="ECO:0000256" key="1">
    <source>
        <dbReference type="ARBA" id="ARBA00005156"/>
    </source>
</evidence>
<evidence type="ECO:0000256" key="3">
    <source>
        <dbReference type="ARBA" id="ARBA00012221"/>
    </source>
</evidence>
<dbReference type="FunFam" id="3.40.50.11850:FF:000002">
    <property type="entry name" value="2-(3-amino-3-carboxypropyl)histidine synthase subunit 1"/>
    <property type="match status" value="1"/>
</dbReference>
<keyword evidence="6 11" id="KW-0949">S-adenosyl-L-methionine</keyword>
<name>A0AA88AMP4_FICCA</name>
<comment type="similarity">
    <text evidence="2 11">Belongs to the DPH1/DPH2 family. DPH1 subfamily.</text>
</comment>
<reference evidence="13" key="1">
    <citation type="submission" date="2023-07" db="EMBL/GenBank/DDBJ databases">
        <title>draft genome sequence of fig (Ficus carica).</title>
        <authorList>
            <person name="Takahashi T."/>
            <person name="Nishimura K."/>
        </authorList>
    </citation>
    <scope>NUCLEOTIDE SEQUENCE</scope>
</reference>
<feature type="region of interest" description="Disordered" evidence="12">
    <location>
        <begin position="1"/>
        <end position="35"/>
    </location>
</feature>
<accession>A0AA88AMP4</accession>
<feature type="region of interest" description="Disordered" evidence="12">
    <location>
        <begin position="442"/>
        <end position="464"/>
    </location>
</feature>
<dbReference type="PIRSF" id="PIRSF004967">
    <property type="entry name" value="DPH1"/>
    <property type="match status" value="1"/>
</dbReference>
<comment type="catalytic activity">
    <reaction evidence="10 11">
        <text>L-histidyl-[translation elongation factor 2] + S-adenosyl-L-methionine = 2-[(3S)-amino-3-carboxypropyl]-L-histidyl-[translation elongation factor 2] + S-methyl-5'-thioadenosine + H(+)</text>
        <dbReference type="Rhea" id="RHEA:36783"/>
        <dbReference type="Rhea" id="RHEA-COMP:9748"/>
        <dbReference type="Rhea" id="RHEA-COMP:9749"/>
        <dbReference type="ChEBI" id="CHEBI:15378"/>
        <dbReference type="ChEBI" id="CHEBI:17509"/>
        <dbReference type="ChEBI" id="CHEBI:29979"/>
        <dbReference type="ChEBI" id="CHEBI:59789"/>
        <dbReference type="ChEBI" id="CHEBI:73995"/>
        <dbReference type="EC" id="2.5.1.108"/>
    </reaction>
</comment>
<evidence type="ECO:0000256" key="12">
    <source>
        <dbReference type="SAM" id="MobiDB-lite"/>
    </source>
</evidence>
<evidence type="ECO:0000256" key="11">
    <source>
        <dbReference type="PIRNR" id="PIRNR004967"/>
    </source>
</evidence>
<evidence type="ECO:0000256" key="7">
    <source>
        <dbReference type="ARBA" id="ARBA00022723"/>
    </source>
</evidence>
<evidence type="ECO:0000313" key="14">
    <source>
        <dbReference type="Proteomes" id="UP001187192"/>
    </source>
</evidence>
<evidence type="ECO:0000256" key="2">
    <source>
        <dbReference type="ARBA" id="ARBA00010173"/>
    </source>
</evidence>
<evidence type="ECO:0000256" key="9">
    <source>
        <dbReference type="ARBA" id="ARBA00023014"/>
    </source>
</evidence>
<dbReference type="Gene3D" id="3.40.50.11860">
    <property type="entry name" value="Diphthamide synthesis DPH1/DPH2 domain 3"/>
    <property type="match status" value="1"/>
</dbReference>
<evidence type="ECO:0000256" key="4">
    <source>
        <dbReference type="ARBA" id="ARBA00021915"/>
    </source>
</evidence>
<dbReference type="PANTHER" id="PTHR10762:SF1">
    <property type="entry name" value="2-(3-AMINO-3-CARBOXYPROPYL)HISTIDINE SYNTHASE SUBUNIT 1"/>
    <property type="match status" value="1"/>
</dbReference>
<keyword evidence="14" id="KW-1185">Reference proteome</keyword>
<dbReference type="Gene3D" id="3.40.50.11850">
    <property type="entry name" value="Diphthamide synthesis DPH1/DPH2 domain 2"/>
    <property type="match status" value="1"/>
</dbReference>
<evidence type="ECO:0000256" key="8">
    <source>
        <dbReference type="ARBA" id="ARBA00023004"/>
    </source>
</evidence>
<sequence>MEADNQQKTIQNPPDDVSLLPTTTNGDGGGGGRVKRAPKRFVKSQIPDSILNDPDLNAAIALLPPNYNFEIHKCVWRVRSTAASRVALQLPEGLLMYSLALSDIISTFGGASHCFVLGDVTYGACCVDDLAASALGADLLIHFGHSCLVPINVTAVPCLYVFVDISIDVDRLIRTVDLNLLRSSNVVLAGTIQFGSAIRSAKPELEHRGFTVLIPQSKPLSAGEVLGCTAPKISSSSFPKFNNGGTETENEAETVLVFVADGRFHLEAMMIANPGIKTFRYDPYLGKLFLEEYDQKGMRESRKDAILRTKEVKNWGIILGTLGRQGNPRILERLEGKMREKGFSYTVVLMSEISPARIGLFEDSVEAWIQIACPRLSIDWGDAFRKPLLTSFEAEIALGYIPGWWEKKDSECCDRKCSSCGCRNGMSESERSGGEYPMDYYAQDGGEWNSSHVKKPSRPVRRLA</sequence>
<keyword evidence="11" id="KW-0004">4Fe-4S</keyword>
<dbReference type="AlphaFoldDB" id="A0AA88AMP4"/>
<dbReference type="FunFam" id="3.40.50.11840:FF:000001">
    <property type="entry name" value="2-(3-amino-3-carboxypropyl)histidine synthase subunit 1"/>
    <property type="match status" value="1"/>
</dbReference>
<comment type="cofactor">
    <cofactor evidence="11">
        <name>[4Fe-4S] cluster</name>
        <dbReference type="ChEBI" id="CHEBI:49883"/>
    </cofactor>
    <text evidence="11">Binds 1 [4Fe-4S] cluster per subunit. The cluster is coordinated with 3 cysteines and an exchangeable S-adenosyl-L-methionine.</text>
</comment>
<dbReference type="InterPro" id="IPR042264">
    <property type="entry name" value="DPH1/DPH2_2"/>
</dbReference>
<dbReference type="Pfam" id="PF01866">
    <property type="entry name" value="Diphthamide_syn"/>
    <property type="match status" value="1"/>
</dbReference>
<dbReference type="EMBL" id="BTGU01000054">
    <property type="protein sequence ID" value="GMN54915.1"/>
    <property type="molecule type" value="Genomic_DNA"/>
</dbReference>
<dbReference type="PANTHER" id="PTHR10762">
    <property type="entry name" value="DIPHTHAMIDE BIOSYNTHESIS PROTEIN"/>
    <property type="match status" value="1"/>
</dbReference>
<keyword evidence="8" id="KW-0408">Iron</keyword>
<gene>
    <name evidence="13" type="ORF">TIFTF001_024020</name>
</gene>
<keyword evidence="5 11" id="KW-0808">Transferase</keyword>
<dbReference type="FunFam" id="3.40.50.11860:FF:000002">
    <property type="entry name" value="2-(3-amino-3-carboxypropyl)histidine synthase subunit 1"/>
    <property type="match status" value="1"/>
</dbReference>
<protein>
    <recommendedName>
        <fullName evidence="4 11">2-(3-amino-3-carboxypropyl)histidine synthase subunit 1</fullName>
        <ecNumber evidence="3 11">2.5.1.108</ecNumber>
    </recommendedName>
</protein>
<feature type="compositionally biased region" description="Polar residues" evidence="12">
    <location>
        <begin position="1"/>
        <end position="12"/>
    </location>
</feature>
<dbReference type="NCBIfam" id="TIGR00322">
    <property type="entry name" value="diphth2_R"/>
    <property type="match status" value="1"/>
</dbReference>
<dbReference type="GO" id="GO:0090560">
    <property type="term" value="F:2-(3-amino-3-carboxypropyl)histidine synthase activity"/>
    <property type="evidence" value="ECO:0007669"/>
    <property type="project" value="UniProtKB-UniRule"/>
</dbReference>
<dbReference type="InterPro" id="IPR042263">
    <property type="entry name" value="DPH1/DPH2_1"/>
</dbReference>